<dbReference type="GO" id="GO:0005886">
    <property type="term" value="C:plasma membrane"/>
    <property type="evidence" value="ECO:0007669"/>
    <property type="project" value="UniProtKB-SubCell"/>
</dbReference>
<dbReference type="InterPro" id="IPR036259">
    <property type="entry name" value="MFS_trans_sf"/>
</dbReference>
<keyword evidence="4" id="KW-1003">Cell membrane</keyword>
<sequence length="406" mass="43224">MKQTPNRLSVAEFASLAAMLFSLVALSIDAMLPAITQIATDLGVANRNDAQLVIGVFFLGNAFGQLLFGPLSDSFGRKRVIVAGLILFLFGCLVAVVSQSFSWLLIGRLLQGLGAAGPRTVMVSMVRDLYVGTAMARIMSISMSIFILVPIIAPAVGQAILWVASWRYIFGTFFLTGFVALFWLLIRQPETLSVSSRRPLKIETLASGFMVVCRSRVAVGYTLAMGAMFGAFVGFLSSVQQIFQDTFQVGDQFPFLFAILAVSFGVASLVNSRIVVRFGMKIIISSAMTFATLVSAAYFMYCLSVDTPSLMSFMLWGVLCFLGIGLVIGNINALAMEPLGQVAGLGAALVGFLSSFTSFLIGVPIGRAYDGTVVPVITGFMVFGVVSLGLILWTGRNTAVSGAGTG</sequence>
<dbReference type="SUPFAM" id="SSF103473">
    <property type="entry name" value="MFS general substrate transporter"/>
    <property type="match status" value="1"/>
</dbReference>
<evidence type="ECO:0000256" key="2">
    <source>
        <dbReference type="ARBA" id="ARBA00006236"/>
    </source>
</evidence>
<organism evidence="10">
    <name type="scientific">marine metagenome</name>
    <dbReference type="NCBI Taxonomy" id="408172"/>
    <lineage>
        <taxon>unclassified sequences</taxon>
        <taxon>metagenomes</taxon>
        <taxon>ecological metagenomes</taxon>
    </lineage>
</organism>
<keyword evidence="5 8" id="KW-0812">Transmembrane</keyword>
<feature type="transmembrane region" description="Helical" evidence="8">
    <location>
        <begin position="313"/>
        <end position="335"/>
    </location>
</feature>
<feature type="transmembrane region" description="Helical" evidence="8">
    <location>
        <begin position="168"/>
        <end position="186"/>
    </location>
</feature>
<feature type="transmembrane region" description="Helical" evidence="8">
    <location>
        <begin position="253"/>
        <end position="270"/>
    </location>
</feature>
<feature type="transmembrane region" description="Helical" evidence="8">
    <location>
        <begin position="282"/>
        <end position="301"/>
    </location>
</feature>
<feature type="transmembrane region" description="Helical" evidence="8">
    <location>
        <begin position="103"/>
        <end position="126"/>
    </location>
</feature>
<evidence type="ECO:0000259" key="9">
    <source>
        <dbReference type="PROSITE" id="PS50850"/>
    </source>
</evidence>
<reference evidence="10" key="1">
    <citation type="submission" date="2018-05" db="EMBL/GenBank/DDBJ databases">
        <authorList>
            <person name="Lanie J.A."/>
            <person name="Ng W.-L."/>
            <person name="Kazmierczak K.M."/>
            <person name="Andrzejewski T.M."/>
            <person name="Davidsen T.M."/>
            <person name="Wayne K.J."/>
            <person name="Tettelin H."/>
            <person name="Glass J.I."/>
            <person name="Rusch D."/>
            <person name="Podicherti R."/>
            <person name="Tsui H.-C.T."/>
            <person name="Winkler M.E."/>
        </authorList>
    </citation>
    <scope>NUCLEOTIDE SEQUENCE</scope>
</reference>
<accession>A0A381ZT76</accession>
<keyword evidence="6 8" id="KW-1133">Transmembrane helix</keyword>
<evidence type="ECO:0000256" key="8">
    <source>
        <dbReference type="SAM" id="Phobius"/>
    </source>
</evidence>
<evidence type="ECO:0000256" key="7">
    <source>
        <dbReference type="ARBA" id="ARBA00023136"/>
    </source>
</evidence>
<evidence type="ECO:0000256" key="5">
    <source>
        <dbReference type="ARBA" id="ARBA00022692"/>
    </source>
</evidence>
<feature type="domain" description="Major facilitator superfamily (MFS) profile" evidence="9">
    <location>
        <begin position="10"/>
        <end position="396"/>
    </location>
</feature>
<dbReference type="EMBL" id="UINC01022575">
    <property type="protein sequence ID" value="SVA92488.1"/>
    <property type="molecule type" value="Genomic_DNA"/>
</dbReference>
<dbReference type="AlphaFoldDB" id="A0A381ZT76"/>
<proteinExistence type="inferred from homology"/>
<feature type="transmembrane region" description="Helical" evidence="8">
    <location>
        <begin position="372"/>
        <end position="393"/>
    </location>
</feature>
<protein>
    <recommendedName>
        <fullName evidence="9">Major facilitator superfamily (MFS) profile domain-containing protein</fullName>
    </recommendedName>
</protein>
<dbReference type="PROSITE" id="PS50850">
    <property type="entry name" value="MFS"/>
    <property type="match status" value="1"/>
</dbReference>
<dbReference type="InterPro" id="IPR011701">
    <property type="entry name" value="MFS"/>
</dbReference>
<dbReference type="GO" id="GO:0042910">
    <property type="term" value="F:xenobiotic transmembrane transporter activity"/>
    <property type="evidence" value="ECO:0007669"/>
    <property type="project" value="InterPro"/>
</dbReference>
<comment type="similarity">
    <text evidence="2">Belongs to the major facilitator superfamily. Bcr/CmlA family.</text>
</comment>
<keyword evidence="3" id="KW-0813">Transport</keyword>
<feature type="transmembrane region" description="Helical" evidence="8">
    <location>
        <begin position="50"/>
        <end position="68"/>
    </location>
</feature>
<comment type="subcellular location">
    <subcellularLocation>
        <location evidence="1">Cell membrane</location>
        <topology evidence="1">Multi-pass membrane protein</topology>
    </subcellularLocation>
</comment>
<name>A0A381ZT76_9ZZZZ</name>
<dbReference type="PANTHER" id="PTHR23502:SF132">
    <property type="entry name" value="POLYAMINE TRANSPORTER 2-RELATED"/>
    <property type="match status" value="1"/>
</dbReference>
<dbReference type="InterPro" id="IPR004812">
    <property type="entry name" value="Efflux_drug-R_Bcr/CmlA"/>
</dbReference>
<dbReference type="NCBIfam" id="TIGR00710">
    <property type="entry name" value="efflux_Bcr_CflA"/>
    <property type="match status" value="1"/>
</dbReference>
<evidence type="ECO:0000256" key="1">
    <source>
        <dbReference type="ARBA" id="ARBA00004651"/>
    </source>
</evidence>
<keyword evidence="7 8" id="KW-0472">Membrane</keyword>
<dbReference type="CDD" id="cd17320">
    <property type="entry name" value="MFS_MdfA_MDR_like"/>
    <property type="match status" value="1"/>
</dbReference>
<evidence type="ECO:0000313" key="10">
    <source>
        <dbReference type="EMBL" id="SVA92488.1"/>
    </source>
</evidence>
<dbReference type="Pfam" id="PF07690">
    <property type="entry name" value="MFS_1"/>
    <property type="match status" value="1"/>
</dbReference>
<dbReference type="PANTHER" id="PTHR23502">
    <property type="entry name" value="MAJOR FACILITATOR SUPERFAMILY"/>
    <property type="match status" value="1"/>
</dbReference>
<gene>
    <name evidence="10" type="ORF">METZ01_LOCUS145342</name>
</gene>
<feature type="transmembrane region" description="Helical" evidence="8">
    <location>
        <begin position="207"/>
        <end position="233"/>
    </location>
</feature>
<dbReference type="InterPro" id="IPR020846">
    <property type="entry name" value="MFS_dom"/>
</dbReference>
<evidence type="ECO:0000256" key="6">
    <source>
        <dbReference type="ARBA" id="ARBA00022989"/>
    </source>
</evidence>
<evidence type="ECO:0000256" key="3">
    <source>
        <dbReference type="ARBA" id="ARBA00022448"/>
    </source>
</evidence>
<feature type="transmembrane region" description="Helical" evidence="8">
    <location>
        <begin position="80"/>
        <end position="97"/>
    </location>
</feature>
<evidence type="ECO:0000256" key="4">
    <source>
        <dbReference type="ARBA" id="ARBA00022475"/>
    </source>
</evidence>
<dbReference type="GO" id="GO:1990961">
    <property type="term" value="P:xenobiotic detoxification by transmembrane export across the plasma membrane"/>
    <property type="evidence" value="ECO:0007669"/>
    <property type="project" value="InterPro"/>
</dbReference>
<feature type="transmembrane region" description="Helical" evidence="8">
    <location>
        <begin position="138"/>
        <end position="162"/>
    </location>
</feature>
<feature type="transmembrane region" description="Helical" evidence="8">
    <location>
        <begin position="342"/>
        <end position="366"/>
    </location>
</feature>
<dbReference type="Gene3D" id="1.20.1720.10">
    <property type="entry name" value="Multidrug resistance protein D"/>
    <property type="match status" value="1"/>
</dbReference>